<dbReference type="OrthoDB" id="1683552at2"/>
<accession>A0A1H0UY29</accession>
<name>A0A1H0UY29_9BACI</name>
<sequence>MYICPLCNGFETADFHCVTCGQQLMDGGRVIDYFDDYSAYMEIDGMKQIDGFATTLSEHKCAHLFYCENCSLSEIKLIQE</sequence>
<gene>
    <name evidence="1" type="ORF">SAMN05216565_105230</name>
</gene>
<proteinExistence type="predicted"/>
<reference evidence="2" key="1">
    <citation type="submission" date="2016-10" db="EMBL/GenBank/DDBJ databases">
        <authorList>
            <person name="Varghese N."/>
            <person name="Submissions S."/>
        </authorList>
    </citation>
    <scope>NUCLEOTIDE SEQUENCE [LARGE SCALE GENOMIC DNA]</scope>
    <source>
        <strain evidence="2">IBRC-M10078</strain>
    </source>
</reference>
<dbReference type="RefSeq" id="WP_090854660.1">
    <property type="nucleotide sequence ID" value="NZ_FNJU01000005.1"/>
</dbReference>
<dbReference type="AlphaFoldDB" id="A0A1H0UY29"/>
<dbReference type="STRING" id="930152.SAMN05216565_105230"/>
<protein>
    <submittedName>
        <fullName evidence="1">Uncharacterized protein</fullName>
    </submittedName>
</protein>
<keyword evidence="2" id="KW-1185">Reference proteome</keyword>
<organism evidence="1 2">
    <name type="scientific">Litchfieldia salsa</name>
    <dbReference type="NCBI Taxonomy" id="930152"/>
    <lineage>
        <taxon>Bacteria</taxon>
        <taxon>Bacillati</taxon>
        <taxon>Bacillota</taxon>
        <taxon>Bacilli</taxon>
        <taxon>Bacillales</taxon>
        <taxon>Bacillaceae</taxon>
        <taxon>Litchfieldia</taxon>
    </lineage>
</organism>
<evidence type="ECO:0000313" key="1">
    <source>
        <dbReference type="EMBL" id="SDP70808.1"/>
    </source>
</evidence>
<dbReference type="EMBL" id="FNJU01000005">
    <property type="protein sequence ID" value="SDP70808.1"/>
    <property type="molecule type" value="Genomic_DNA"/>
</dbReference>
<evidence type="ECO:0000313" key="2">
    <source>
        <dbReference type="Proteomes" id="UP000199159"/>
    </source>
</evidence>
<dbReference type="Proteomes" id="UP000199159">
    <property type="component" value="Unassembled WGS sequence"/>
</dbReference>